<dbReference type="EMBL" id="CAJMWV010003756">
    <property type="protein sequence ID" value="CAE6487463.1"/>
    <property type="molecule type" value="Genomic_DNA"/>
</dbReference>
<gene>
    <name evidence="1" type="ORF">RDB_LOCUS105398</name>
</gene>
<proteinExistence type="predicted"/>
<dbReference type="Proteomes" id="UP000663831">
    <property type="component" value="Unassembled WGS sequence"/>
</dbReference>
<evidence type="ECO:0000313" key="2">
    <source>
        <dbReference type="Proteomes" id="UP000663831"/>
    </source>
</evidence>
<evidence type="ECO:0000313" key="1">
    <source>
        <dbReference type="EMBL" id="CAE6487463.1"/>
    </source>
</evidence>
<reference evidence="1" key="1">
    <citation type="submission" date="2021-01" db="EMBL/GenBank/DDBJ databases">
        <authorList>
            <person name="Kaushik A."/>
        </authorList>
    </citation>
    <scope>NUCLEOTIDE SEQUENCE</scope>
    <source>
        <strain evidence="1">AG3-1AP</strain>
    </source>
</reference>
<sequence length="433" mass="49096">MSLLAEDNNNWGMLSEVPNEARPYQYDPKYYYPDGSTVILVGDILFKFQLSLVLDYHGTSNHPTFEDPTFRELLINSSDDNPARLKGYTPNQFRNFLSVVLGLPSDPGYLAFLTGAQDTKNHKRDLLVRYLDVASLSQRFGMIELEAWTRGQLQLVLRSSHKFTQSEWNRDTLHRLHLYAHSSSGSAVRPPVKAFIQYFISVSTDKGQQSSTPTNFNTCIELYKDGTLKQRDSAIFGCAFAAIVSQHHQAWTSPLTQRDKALLYVAQVQLTSATNTLQSLHWLLAPASRLPFFTNMCSTCRSALPRIWADTFGKCGSLNSSVLLQDISSLAHLPQYLHSFSRTWKDVDCIGLPDLTARSHERPSVRSSNPEDPLDLFRSVRLFFPASHEVHEVRARPRESQKCRNNYLPQVGALIDEVYNEFATQHGRFALES</sequence>
<organism evidence="1 2">
    <name type="scientific">Rhizoctonia solani</name>
    <dbReference type="NCBI Taxonomy" id="456999"/>
    <lineage>
        <taxon>Eukaryota</taxon>
        <taxon>Fungi</taxon>
        <taxon>Dikarya</taxon>
        <taxon>Basidiomycota</taxon>
        <taxon>Agaricomycotina</taxon>
        <taxon>Agaricomycetes</taxon>
        <taxon>Cantharellales</taxon>
        <taxon>Ceratobasidiaceae</taxon>
        <taxon>Rhizoctonia</taxon>
    </lineage>
</organism>
<protein>
    <submittedName>
        <fullName evidence="1">Uncharacterized protein</fullName>
    </submittedName>
</protein>
<accession>A0A8H3CP75</accession>
<name>A0A8H3CP75_9AGAM</name>
<comment type="caution">
    <text evidence="1">The sequence shown here is derived from an EMBL/GenBank/DDBJ whole genome shotgun (WGS) entry which is preliminary data.</text>
</comment>
<dbReference type="AlphaFoldDB" id="A0A8H3CP75"/>